<evidence type="ECO:0008006" key="5">
    <source>
        <dbReference type="Google" id="ProtNLM"/>
    </source>
</evidence>
<dbReference type="Proteomes" id="UP000232721">
    <property type="component" value="Chromosome"/>
</dbReference>
<evidence type="ECO:0000313" key="4">
    <source>
        <dbReference type="Proteomes" id="UP001228636"/>
    </source>
</evidence>
<protein>
    <recommendedName>
        <fullName evidence="5">Response regulator</fullName>
    </recommendedName>
</protein>
<dbReference type="SUPFAM" id="SSF52172">
    <property type="entry name" value="CheY-like"/>
    <property type="match status" value="1"/>
</dbReference>
<dbReference type="EMBL" id="JAUFQH010000010">
    <property type="protein sequence ID" value="MDN3620367.1"/>
    <property type="molecule type" value="Genomic_DNA"/>
</dbReference>
<name>A0AAJ1VIM8_9FLAO</name>
<reference evidence="1 3" key="2">
    <citation type="submission" date="2017-02" db="EMBL/GenBank/DDBJ databases">
        <title>Trade-off between light-utilization and light-protection in marine flavobacteria.</title>
        <authorList>
            <person name="Kumagai Y."/>
            <person name="Yoshizawa S."/>
            <person name="Kogure K."/>
            <person name="Iwasaki W."/>
        </authorList>
    </citation>
    <scope>NUCLEOTIDE SEQUENCE [LARGE SCALE GENOMIC DNA]</scope>
    <source>
        <strain evidence="1 3">KCTC 23670</strain>
    </source>
</reference>
<dbReference type="AlphaFoldDB" id="A0AAJ1VIM8"/>
<sequence>MQGKHSHTLFIAHSNKNYVLGLSIELTKKGCLIESQTVSGIEALEYVIQYQPKVAVIEAELPLLSAYDIISTATSKEVKTQFIVVLKVSGLPILRPLQYIKINEIYYCGMHVKILLKIFGFINTPKNNFWNLLVQKFKEAHTKLFMTT</sequence>
<reference evidence="2 4" key="1">
    <citation type="journal article" date="2014" name="Int. J. Syst. Evol. Microbiol.">
        <title>Complete genome sequence of Corynebacterium casei LMG S-19264T (=DSM 44701T), isolated from a smear-ripened cheese.</title>
        <authorList>
            <consortium name="US DOE Joint Genome Institute (JGI-PGF)"/>
            <person name="Walter F."/>
            <person name="Albersmeier A."/>
            <person name="Kalinowski J."/>
            <person name="Ruckert C."/>
        </authorList>
    </citation>
    <scope>NUCLEOTIDE SEQUENCE [LARGE SCALE GENOMIC DNA]</scope>
    <source>
        <strain evidence="2 4">CECT 8670</strain>
    </source>
</reference>
<dbReference type="InterPro" id="IPR011006">
    <property type="entry name" value="CheY-like_superfamily"/>
</dbReference>
<dbReference type="EMBL" id="CP019336">
    <property type="protein sequence ID" value="AUC23037.1"/>
    <property type="molecule type" value="Genomic_DNA"/>
</dbReference>
<accession>A0AAJ1VIM8</accession>
<evidence type="ECO:0000313" key="1">
    <source>
        <dbReference type="EMBL" id="AUC23037.1"/>
    </source>
</evidence>
<gene>
    <name evidence="1" type="ORF">BTO15_13460</name>
    <name evidence="2" type="ORF">QWY81_12950</name>
</gene>
<evidence type="ECO:0000313" key="2">
    <source>
        <dbReference type="EMBL" id="MDN3620367.1"/>
    </source>
</evidence>
<reference evidence="2" key="3">
    <citation type="submission" date="2023-06" db="EMBL/GenBank/DDBJ databases">
        <authorList>
            <person name="Lucena T."/>
            <person name="Sun Q."/>
        </authorList>
    </citation>
    <scope>NUCLEOTIDE SEQUENCE</scope>
    <source>
        <strain evidence="2">CECT 8670</strain>
    </source>
</reference>
<keyword evidence="3" id="KW-1185">Reference proteome</keyword>
<evidence type="ECO:0000313" key="3">
    <source>
        <dbReference type="Proteomes" id="UP000232721"/>
    </source>
</evidence>
<organism evidence="2 4">
    <name type="scientific">Polaribacter sejongensis</name>
    <dbReference type="NCBI Taxonomy" id="985043"/>
    <lineage>
        <taxon>Bacteria</taxon>
        <taxon>Pseudomonadati</taxon>
        <taxon>Bacteroidota</taxon>
        <taxon>Flavobacteriia</taxon>
        <taxon>Flavobacteriales</taxon>
        <taxon>Flavobacteriaceae</taxon>
    </lineage>
</organism>
<dbReference type="Proteomes" id="UP001228636">
    <property type="component" value="Unassembled WGS sequence"/>
</dbReference>
<proteinExistence type="predicted"/>
<dbReference type="RefSeq" id="WP_208889171.1">
    <property type="nucleotide sequence ID" value="NZ_CP019336.1"/>
</dbReference>